<dbReference type="AlphaFoldDB" id="A0A9W7ZNK6"/>
<evidence type="ECO:0000313" key="2">
    <source>
        <dbReference type="EMBL" id="KAJ1913239.1"/>
    </source>
</evidence>
<organism evidence="2 3">
    <name type="scientific">Mycoemilia scoparia</name>
    <dbReference type="NCBI Taxonomy" id="417184"/>
    <lineage>
        <taxon>Eukaryota</taxon>
        <taxon>Fungi</taxon>
        <taxon>Fungi incertae sedis</taxon>
        <taxon>Zoopagomycota</taxon>
        <taxon>Kickxellomycotina</taxon>
        <taxon>Kickxellomycetes</taxon>
        <taxon>Kickxellales</taxon>
        <taxon>Kickxellaceae</taxon>
        <taxon>Mycoemilia</taxon>
    </lineage>
</organism>
<keyword evidence="3" id="KW-1185">Reference proteome</keyword>
<name>A0A9W7ZNK6_9FUNG</name>
<comment type="caution">
    <text evidence="2">The sequence shown here is derived from an EMBL/GenBank/DDBJ whole genome shotgun (WGS) entry which is preliminary data.</text>
</comment>
<sequence length="213" mass="23235">MNPTSPNSPSSIPSLTTSGASSPSFSGTEAANRPCVNRLNEYVDAVGACIYFLQNPAAHYSQWPAEFAHRQQIVNSVTHSDFQDTMAECLGPLDEQQKSVFMRNNHQVIMALLHRTFVASTNLCRALGMTVNTPANAGHGEFPTTGVSEIDEAIQEFVVYKESVRTQFTEAENDNVVYSPADMSELFLGTVGCCDSFIKSIYSIHTKVNEAGN</sequence>
<evidence type="ECO:0000256" key="1">
    <source>
        <dbReference type="SAM" id="MobiDB-lite"/>
    </source>
</evidence>
<accession>A0A9W7ZNK6</accession>
<reference evidence="2" key="1">
    <citation type="submission" date="2022-07" db="EMBL/GenBank/DDBJ databases">
        <title>Phylogenomic reconstructions and comparative analyses of Kickxellomycotina fungi.</title>
        <authorList>
            <person name="Reynolds N.K."/>
            <person name="Stajich J.E."/>
            <person name="Barry K."/>
            <person name="Grigoriev I.V."/>
            <person name="Crous P."/>
            <person name="Smith M.E."/>
        </authorList>
    </citation>
    <scope>NUCLEOTIDE SEQUENCE</scope>
    <source>
        <strain evidence="2">NBRC 100468</strain>
    </source>
</reference>
<proteinExistence type="predicted"/>
<feature type="compositionally biased region" description="Low complexity" evidence="1">
    <location>
        <begin position="1"/>
        <end position="18"/>
    </location>
</feature>
<evidence type="ECO:0000313" key="3">
    <source>
        <dbReference type="Proteomes" id="UP001150538"/>
    </source>
</evidence>
<dbReference type="EMBL" id="JANBPU010000277">
    <property type="protein sequence ID" value="KAJ1913239.1"/>
    <property type="molecule type" value="Genomic_DNA"/>
</dbReference>
<gene>
    <name evidence="2" type="ORF">H4219_005292</name>
</gene>
<dbReference type="Proteomes" id="UP001150538">
    <property type="component" value="Unassembled WGS sequence"/>
</dbReference>
<feature type="compositionally biased region" description="Polar residues" evidence="1">
    <location>
        <begin position="19"/>
        <end position="29"/>
    </location>
</feature>
<feature type="region of interest" description="Disordered" evidence="1">
    <location>
        <begin position="1"/>
        <end position="30"/>
    </location>
</feature>
<protein>
    <submittedName>
        <fullName evidence="2">Uncharacterized protein</fullName>
    </submittedName>
</protein>